<accession>A0A8S5RDB3</accession>
<dbReference type="EMBL" id="BK059091">
    <property type="protein sequence ID" value="DAE28956.1"/>
    <property type="molecule type" value="Genomic_DNA"/>
</dbReference>
<proteinExistence type="predicted"/>
<sequence>MLLTTLLQIEPILAKQLNKETTEVVLNFLKNYKCGMYIYPGVFKRKFNISIEEIYSLLNEMEKIGVLQSYYELVCSKCQKVMETVRLFNELPDSFVCELCGEELPTLSNSVLIYKVIAKDQ</sequence>
<organism evidence="1">
    <name type="scientific">virus sp. ctmTa7</name>
    <dbReference type="NCBI Taxonomy" id="2828255"/>
    <lineage>
        <taxon>Viruses</taxon>
    </lineage>
</organism>
<evidence type="ECO:0000313" key="1">
    <source>
        <dbReference type="EMBL" id="DAE28956.1"/>
    </source>
</evidence>
<reference evidence="1" key="1">
    <citation type="journal article" date="2021" name="Proc. Natl. Acad. Sci. U.S.A.">
        <title>A Catalog of Tens of Thousands of Viruses from Human Metagenomes Reveals Hidden Associations with Chronic Diseases.</title>
        <authorList>
            <person name="Tisza M.J."/>
            <person name="Buck C.B."/>
        </authorList>
    </citation>
    <scope>NUCLEOTIDE SEQUENCE</scope>
    <source>
        <strain evidence="1">CtmTa7</strain>
    </source>
</reference>
<name>A0A8S5RDB3_9VIRU</name>
<protein>
    <submittedName>
        <fullName evidence="1">Thaumarchaeal output domain 1</fullName>
    </submittedName>
</protein>